<accession>A0ACB1AW55</accession>
<proteinExistence type="predicted"/>
<organism evidence="1 2">
    <name type="scientific">Meloidogyne enterolobii</name>
    <name type="common">Root-knot nematode worm</name>
    <name type="synonym">Meloidogyne mayaguensis</name>
    <dbReference type="NCBI Taxonomy" id="390850"/>
    <lineage>
        <taxon>Eukaryota</taxon>
        <taxon>Metazoa</taxon>
        <taxon>Ecdysozoa</taxon>
        <taxon>Nematoda</taxon>
        <taxon>Chromadorea</taxon>
        <taxon>Rhabditida</taxon>
        <taxon>Tylenchina</taxon>
        <taxon>Tylenchomorpha</taxon>
        <taxon>Tylenchoidea</taxon>
        <taxon>Meloidogynidae</taxon>
        <taxon>Meloidogyninae</taxon>
        <taxon>Meloidogyne</taxon>
    </lineage>
</organism>
<reference evidence="1" key="1">
    <citation type="submission" date="2023-11" db="EMBL/GenBank/DDBJ databases">
        <authorList>
            <person name="Poullet M."/>
        </authorList>
    </citation>
    <scope>NUCLEOTIDE SEQUENCE</scope>
    <source>
        <strain evidence="1">E1834</strain>
    </source>
</reference>
<comment type="caution">
    <text evidence="1">The sequence shown here is derived from an EMBL/GenBank/DDBJ whole genome shotgun (WGS) entry which is preliminary data.</text>
</comment>
<protein>
    <submittedName>
        <fullName evidence="1">Uncharacterized protein</fullName>
    </submittedName>
</protein>
<evidence type="ECO:0000313" key="1">
    <source>
        <dbReference type="EMBL" id="CAK5108679.1"/>
    </source>
</evidence>
<gene>
    <name evidence="1" type="ORF">MENTE1834_LOCUS44004</name>
</gene>
<sequence>MFNDKLDKTLKKGNDKDEFDHFFENFEKEKIADRAVLYSHKVVNGIRKKLHSKNSKNVGGKHGEEHKKEN</sequence>
<keyword evidence="2" id="KW-1185">Reference proteome</keyword>
<name>A0ACB1AW55_MELEN</name>
<dbReference type="Proteomes" id="UP001497535">
    <property type="component" value="Unassembled WGS sequence"/>
</dbReference>
<dbReference type="EMBL" id="CAVMJV010000129">
    <property type="protein sequence ID" value="CAK5108679.1"/>
    <property type="molecule type" value="Genomic_DNA"/>
</dbReference>
<evidence type="ECO:0000313" key="2">
    <source>
        <dbReference type="Proteomes" id="UP001497535"/>
    </source>
</evidence>